<organism evidence="1 2">
    <name type="scientific">Eretmocerus hayati</name>
    <dbReference type="NCBI Taxonomy" id="131215"/>
    <lineage>
        <taxon>Eukaryota</taxon>
        <taxon>Metazoa</taxon>
        <taxon>Ecdysozoa</taxon>
        <taxon>Arthropoda</taxon>
        <taxon>Hexapoda</taxon>
        <taxon>Insecta</taxon>
        <taxon>Pterygota</taxon>
        <taxon>Neoptera</taxon>
        <taxon>Endopterygota</taxon>
        <taxon>Hymenoptera</taxon>
        <taxon>Apocrita</taxon>
        <taxon>Proctotrupomorpha</taxon>
        <taxon>Chalcidoidea</taxon>
        <taxon>Aphelinidae</taxon>
        <taxon>Aphelininae</taxon>
        <taxon>Eretmocerus</taxon>
    </lineage>
</organism>
<keyword evidence="2" id="KW-1185">Reference proteome</keyword>
<reference evidence="1" key="1">
    <citation type="submission" date="2023-04" db="EMBL/GenBank/DDBJ databases">
        <title>A chromosome-level genome assembly of the parasitoid wasp Eretmocerus hayati.</title>
        <authorList>
            <person name="Zhong Y."/>
            <person name="Liu S."/>
            <person name="Liu Y."/>
        </authorList>
    </citation>
    <scope>NUCLEOTIDE SEQUENCE</scope>
    <source>
        <strain evidence="1">ZJU_SS_LIU_2023</strain>
    </source>
</reference>
<dbReference type="Proteomes" id="UP001239111">
    <property type="component" value="Chromosome 3"/>
</dbReference>
<gene>
    <name evidence="1" type="ORF">QAD02_000792</name>
</gene>
<sequence length="366" mass="41514">MEKDDQADHESHQHSEVSQERWCASCGVLLISEDGFLLSGNALGDHSCFRAARGIDVGNEFVYRVEHGEDLPVDDCNGLTTPPSIDLISGQGSCNSSASSDCKINNDGDDETIFKWSDAMIKLLLQSYNTHNQTRADGHYMTKKQLHQKILVDIKNHKYNDVTVERIANKLKRLEKSYKEKVDNMGISQSGAATLSIKYQDELFDTFGKKHAIHPTHLISATTEYSKADDSLPDEDVQEEIKQFSVTSAGKTKAYCASTKKGKTDENYDQLDTQPCKKRSRYIMNVTPSQDSVKEKHHQENLKRKDEYIGLKSGELKLKKEILLKELAIKEESKKEFLQIQKMKLTLEAQKLQAVYPNYKFDLPQE</sequence>
<protein>
    <submittedName>
        <fullName evidence="1">Uncharacterized protein</fullName>
    </submittedName>
</protein>
<dbReference type="EMBL" id="CM056743">
    <property type="protein sequence ID" value="KAJ8669533.1"/>
    <property type="molecule type" value="Genomic_DNA"/>
</dbReference>
<accession>A0ACC2NEE4</accession>
<name>A0ACC2NEE4_9HYME</name>
<proteinExistence type="predicted"/>
<evidence type="ECO:0000313" key="1">
    <source>
        <dbReference type="EMBL" id="KAJ8669533.1"/>
    </source>
</evidence>
<comment type="caution">
    <text evidence="1">The sequence shown here is derived from an EMBL/GenBank/DDBJ whole genome shotgun (WGS) entry which is preliminary data.</text>
</comment>
<evidence type="ECO:0000313" key="2">
    <source>
        <dbReference type="Proteomes" id="UP001239111"/>
    </source>
</evidence>